<proteinExistence type="predicted"/>
<dbReference type="RefSeq" id="WP_026625287.1">
    <property type="nucleotide sequence ID" value="NZ_AP028867.1"/>
</dbReference>
<dbReference type="Pfam" id="PF13847">
    <property type="entry name" value="Methyltransf_31"/>
    <property type="match status" value="1"/>
</dbReference>
<sequence>MNNYKEINRQAWNIKTAIHIDSDFYDNDSFLKGRNTLNSIELDMLGDVHGKSILHLQCHFGQDSISLARMGAEVTAVDLSEKAIENARIFSKQLGFDVNFICSDIYDLPEILDQKFDIVFTSYGVIGWLPDLDSWAQLISNYLKPHGKFVFVEFHPLVWIFDEDFRKIAYDYFDTGEIIETFAGTYADRNADISYSEISWNHPLSDVLNSLIGVGIEIKKFDEFDYSPYPCFKNIVEFAKGKYRISHLEHNIPMVYSLLGEKK</sequence>
<dbReference type="EMBL" id="SOML01000001">
    <property type="protein sequence ID" value="TFD98794.1"/>
    <property type="molecule type" value="Genomic_DNA"/>
</dbReference>
<dbReference type="GO" id="GO:0008168">
    <property type="term" value="F:methyltransferase activity"/>
    <property type="evidence" value="ECO:0007669"/>
    <property type="project" value="UniProtKB-KW"/>
</dbReference>
<protein>
    <submittedName>
        <fullName evidence="2">Class I SAM-dependent methyltransferase</fullName>
    </submittedName>
</protein>
<keyword evidence="2" id="KW-0808">Transferase</keyword>
<keyword evidence="2" id="KW-0489">Methyltransferase</keyword>
<evidence type="ECO:0000313" key="3">
    <source>
        <dbReference type="Proteomes" id="UP000297861"/>
    </source>
</evidence>
<dbReference type="PANTHER" id="PTHR43861">
    <property type="entry name" value="TRANS-ACONITATE 2-METHYLTRANSFERASE-RELATED"/>
    <property type="match status" value="1"/>
</dbReference>
<comment type="caution">
    <text evidence="2">The sequence shown here is derived from an EMBL/GenBank/DDBJ whole genome shotgun (WGS) entry which is preliminary data.</text>
</comment>
<dbReference type="Gene3D" id="3.40.50.150">
    <property type="entry name" value="Vaccinia Virus protein VP39"/>
    <property type="match status" value="1"/>
</dbReference>
<dbReference type="Proteomes" id="UP000297861">
    <property type="component" value="Unassembled WGS sequence"/>
</dbReference>
<dbReference type="InterPro" id="IPR029063">
    <property type="entry name" value="SAM-dependent_MTases_sf"/>
</dbReference>
<evidence type="ECO:0000259" key="1">
    <source>
        <dbReference type="Pfam" id="PF13847"/>
    </source>
</evidence>
<dbReference type="CDD" id="cd02440">
    <property type="entry name" value="AdoMet_MTases"/>
    <property type="match status" value="1"/>
</dbReference>
<organism evidence="2 3">
    <name type="scientific">Dysgonomonas capnocytophagoides</name>
    <dbReference type="NCBI Taxonomy" id="45254"/>
    <lineage>
        <taxon>Bacteria</taxon>
        <taxon>Pseudomonadati</taxon>
        <taxon>Bacteroidota</taxon>
        <taxon>Bacteroidia</taxon>
        <taxon>Bacteroidales</taxon>
        <taxon>Dysgonomonadaceae</taxon>
        <taxon>Dysgonomonas</taxon>
    </lineage>
</organism>
<dbReference type="InterPro" id="IPR025714">
    <property type="entry name" value="Methyltranfer_dom"/>
</dbReference>
<dbReference type="AlphaFoldDB" id="A0A4Y8L9H3"/>
<dbReference type="SUPFAM" id="SSF53335">
    <property type="entry name" value="S-adenosyl-L-methionine-dependent methyltransferases"/>
    <property type="match status" value="1"/>
</dbReference>
<evidence type="ECO:0000313" key="2">
    <source>
        <dbReference type="EMBL" id="TFD98794.1"/>
    </source>
</evidence>
<dbReference type="OrthoDB" id="8385759at2"/>
<reference evidence="2 3" key="1">
    <citation type="submission" date="2019-03" db="EMBL/GenBank/DDBJ databases">
        <title>San Antonio Military Medical Center submission to MRSN (WRAIR), pending publication.</title>
        <authorList>
            <person name="Blyth D.M."/>
            <person name="Mccarthy S.L."/>
            <person name="Schall S.E."/>
            <person name="Stam J.A."/>
            <person name="Ong A.C."/>
            <person name="Mcgann P.T."/>
        </authorList>
    </citation>
    <scope>NUCLEOTIDE SEQUENCE [LARGE SCALE GENOMIC DNA]</scope>
    <source>
        <strain evidence="2 3">MRSN571793</strain>
    </source>
</reference>
<dbReference type="STRING" id="1121485.GCA_000426485_01074"/>
<name>A0A4Y8L9H3_9BACT</name>
<feature type="domain" description="Methyltransferase" evidence="1">
    <location>
        <begin position="50"/>
        <end position="155"/>
    </location>
</feature>
<gene>
    <name evidence="2" type="ORF">E2605_01525</name>
</gene>
<dbReference type="PANTHER" id="PTHR43861:SF1">
    <property type="entry name" value="TRANS-ACONITATE 2-METHYLTRANSFERASE"/>
    <property type="match status" value="1"/>
</dbReference>
<dbReference type="GO" id="GO:0032259">
    <property type="term" value="P:methylation"/>
    <property type="evidence" value="ECO:0007669"/>
    <property type="project" value="UniProtKB-KW"/>
</dbReference>
<accession>A0A4Y8L9H3</accession>
<keyword evidence="3" id="KW-1185">Reference proteome</keyword>